<dbReference type="Pfam" id="PF03259">
    <property type="entry name" value="Robl_LC7"/>
    <property type="match status" value="1"/>
</dbReference>
<keyword evidence="3" id="KW-1185">Reference proteome</keyword>
<organism evidence="2 3">
    <name type="scientific">Thermocladium modestius</name>
    <dbReference type="NCBI Taxonomy" id="62609"/>
    <lineage>
        <taxon>Archaea</taxon>
        <taxon>Thermoproteota</taxon>
        <taxon>Thermoprotei</taxon>
        <taxon>Thermoproteales</taxon>
        <taxon>Thermoproteaceae</taxon>
        <taxon>Thermocladium</taxon>
    </lineage>
</organism>
<dbReference type="EMBL" id="BMNL01000002">
    <property type="protein sequence ID" value="GGP20685.1"/>
    <property type="molecule type" value="Genomic_DNA"/>
</dbReference>
<dbReference type="InterPro" id="IPR004942">
    <property type="entry name" value="Roadblock/LAMTOR2_dom"/>
</dbReference>
<gene>
    <name evidence="2" type="ORF">GCM10007981_09760</name>
</gene>
<accession>A0A830GUT6</accession>
<evidence type="ECO:0000313" key="3">
    <source>
        <dbReference type="Proteomes" id="UP000610960"/>
    </source>
</evidence>
<evidence type="ECO:0000259" key="1">
    <source>
        <dbReference type="SMART" id="SM00960"/>
    </source>
</evidence>
<dbReference type="SMART" id="SM00960">
    <property type="entry name" value="Robl_LC7"/>
    <property type="match status" value="1"/>
</dbReference>
<dbReference type="Gene3D" id="3.30.450.30">
    <property type="entry name" value="Dynein light chain 2a, cytoplasmic"/>
    <property type="match status" value="1"/>
</dbReference>
<feature type="domain" description="Roadblock/LAMTOR2" evidence="1">
    <location>
        <begin position="3"/>
        <end position="93"/>
    </location>
</feature>
<dbReference type="AlphaFoldDB" id="A0A830GUT6"/>
<reference evidence="2" key="2">
    <citation type="submission" date="2020-09" db="EMBL/GenBank/DDBJ databases">
        <authorList>
            <person name="Sun Q."/>
            <person name="Ohkuma M."/>
        </authorList>
    </citation>
    <scope>NUCLEOTIDE SEQUENCE</scope>
    <source>
        <strain evidence="2">JCM 10088</strain>
    </source>
</reference>
<evidence type="ECO:0000313" key="2">
    <source>
        <dbReference type="EMBL" id="GGP20685.1"/>
    </source>
</evidence>
<dbReference type="Proteomes" id="UP000610960">
    <property type="component" value="Unassembled WGS sequence"/>
</dbReference>
<dbReference type="SUPFAM" id="SSF103196">
    <property type="entry name" value="Roadblock/LC7 domain"/>
    <property type="match status" value="1"/>
</dbReference>
<protein>
    <recommendedName>
        <fullName evidence="1">Roadblock/LAMTOR2 domain-containing protein</fullName>
    </recommendedName>
</protein>
<name>A0A830GUT6_9CREN</name>
<sequence length="119" mass="13022">MTIREVLQQGAIESPGILGIYLSTVDGLIKDYVSMEQVDPDKVSAVSAPLAIVSENASKLFFKGNFDYSIVYSSPGLIVVAKVDENNILTIVSKEQQVGFILTLLDSMIKKLRELLSSR</sequence>
<proteinExistence type="predicted"/>
<comment type="caution">
    <text evidence="2">The sequence shown here is derived from an EMBL/GenBank/DDBJ whole genome shotgun (WGS) entry which is preliminary data.</text>
</comment>
<dbReference type="RefSeq" id="WP_188596295.1">
    <property type="nucleotide sequence ID" value="NZ_BMNL01000002.1"/>
</dbReference>
<reference evidence="2" key="1">
    <citation type="journal article" date="2014" name="Int. J. Syst. Evol. Microbiol.">
        <title>Complete genome sequence of Corynebacterium casei LMG S-19264T (=DSM 44701T), isolated from a smear-ripened cheese.</title>
        <authorList>
            <consortium name="US DOE Joint Genome Institute (JGI-PGF)"/>
            <person name="Walter F."/>
            <person name="Albersmeier A."/>
            <person name="Kalinowski J."/>
            <person name="Ruckert C."/>
        </authorList>
    </citation>
    <scope>NUCLEOTIDE SEQUENCE</scope>
    <source>
        <strain evidence="2">JCM 10088</strain>
    </source>
</reference>